<accession>A0A2G9YEH8</accession>
<evidence type="ECO:0000313" key="2">
    <source>
        <dbReference type="Proteomes" id="UP000231480"/>
    </source>
</evidence>
<gene>
    <name evidence="1" type="ORF">COX44_01560</name>
</gene>
<dbReference type="Gene3D" id="3.40.50.150">
    <property type="entry name" value="Vaccinia Virus protein VP39"/>
    <property type="match status" value="1"/>
</dbReference>
<dbReference type="CDD" id="cd02440">
    <property type="entry name" value="AdoMet_MTases"/>
    <property type="match status" value="1"/>
</dbReference>
<comment type="caution">
    <text evidence="1">The sequence shown here is derived from an EMBL/GenBank/DDBJ whole genome shotgun (WGS) entry which is preliminary data.</text>
</comment>
<proteinExistence type="predicted"/>
<dbReference type="Proteomes" id="UP000231480">
    <property type="component" value="Unassembled WGS sequence"/>
</dbReference>
<organism evidence="1 2">
    <name type="scientific">Candidatus Portnoybacteria bacterium CG23_combo_of_CG06-09_8_20_14_all_37_13</name>
    <dbReference type="NCBI Taxonomy" id="1974819"/>
    <lineage>
        <taxon>Bacteria</taxon>
        <taxon>Candidatus Portnoyibacteriota</taxon>
    </lineage>
</organism>
<dbReference type="EMBL" id="PCRH01000035">
    <property type="protein sequence ID" value="PIP17133.1"/>
    <property type="molecule type" value="Genomic_DNA"/>
</dbReference>
<reference evidence="1 2" key="1">
    <citation type="submission" date="2017-09" db="EMBL/GenBank/DDBJ databases">
        <title>Depth-based differentiation of microbial function through sediment-hosted aquifers and enrichment of novel symbionts in the deep terrestrial subsurface.</title>
        <authorList>
            <person name="Probst A.J."/>
            <person name="Ladd B."/>
            <person name="Jarett J.K."/>
            <person name="Geller-Mcgrath D.E."/>
            <person name="Sieber C.M."/>
            <person name="Emerson J.B."/>
            <person name="Anantharaman K."/>
            <person name="Thomas B.C."/>
            <person name="Malmstrom R."/>
            <person name="Stieglmeier M."/>
            <person name="Klingl A."/>
            <person name="Woyke T."/>
            <person name="Ryan C.M."/>
            <person name="Banfield J.F."/>
        </authorList>
    </citation>
    <scope>NUCLEOTIDE SEQUENCE [LARGE SCALE GENOMIC DNA]</scope>
    <source>
        <strain evidence="1">CG23_combo_of_CG06-09_8_20_14_all_37_13</strain>
    </source>
</reference>
<dbReference type="InterPro" id="IPR029063">
    <property type="entry name" value="SAM-dependent_MTases_sf"/>
</dbReference>
<name>A0A2G9YEH8_9BACT</name>
<protein>
    <recommendedName>
        <fullName evidence="3">Methyltransferase domain-containing protein</fullName>
    </recommendedName>
</protein>
<sequence length="239" mass="27913">MAQQKEFNMHCDDFALFRSATNEIKVISKEISKIIQKKLIRSFLDIGAGSGELTNILVKNLKIQKAIAIDKNRLFNKKISNIRFFQRDWLSFAPHRKYDFILSSHSTAYLAEKNIAKTIKKMYKFLNPGGKAVIIVYDDQGSWPIFKKLFYPKRQKMSTLDRIKSIIKNKYTFDEKSFLTKIYANNLEHMLQIGRFLAEKHLSCYLGKAVEAKKFFAKYKADNGKIIFPLNHKMIILKK</sequence>
<evidence type="ECO:0000313" key="1">
    <source>
        <dbReference type="EMBL" id="PIP17133.1"/>
    </source>
</evidence>
<dbReference type="AlphaFoldDB" id="A0A2G9YEH8"/>
<dbReference type="Pfam" id="PF13489">
    <property type="entry name" value="Methyltransf_23"/>
    <property type="match status" value="1"/>
</dbReference>
<evidence type="ECO:0008006" key="3">
    <source>
        <dbReference type="Google" id="ProtNLM"/>
    </source>
</evidence>
<dbReference type="SUPFAM" id="SSF53335">
    <property type="entry name" value="S-adenosyl-L-methionine-dependent methyltransferases"/>
    <property type="match status" value="1"/>
</dbReference>